<keyword evidence="1" id="KW-0472">Membrane</keyword>
<gene>
    <name evidence="2" type="ORF">ACFQGH_13065</name>
</gene>
<dbReference type="AlphaFoldDB" id="A0ABD5V3T4"/>
<dbReference type="Proteomes" id="UP001596312">
    <property type="component" value="Unassembled WGS sequence"/>
</dbReference>
<comment type="caution">
    <text evidence="2">The sequence shown here is derived from an EMBL/GenBank/DDBJ whole genome shotgun (WGS) entry which is preliminary data.</text>
</comment>
<dbReference type="EMBL" id="JBHSXQ010000004">
    <property type="protein sequence ID" value="MFC6906122.1"/>
    <property type="molecule type" value="Genomic_DNA"/>
</dbReference>
<protein>
    <submittedName>
        <fullName evidence="2">Uncharacterized protein</fullName>
    </submittedName>
</protein>
<evidence type="ECO:0000313" key="3">
    <source>
        <dbReference type="Proteomes" id="UP001596312"/>
    </source>
</evidence>
<proteinExistence type="predicted"/>
<dbReference type="RefSeq" id="WP_340604676.1">
    <property type="nucleotide sequence ID" value="NZ_JBBMXV010000004.1"/>
</dbReference>
<name>A0ABD5V3T4_9EURY</name>
<evidence type="ECO:0000313" key="2">
    <source>
        <dbReference type="EMBL" id="MFC6906122.1"/>
    </source>
</evidence>
<feature type="transmembrane region" description="Helical" evidence="1">
    <location>
        <begin position="12"/>
        <end position="31"/>
    </location>
</feature>
<keyword evidence="3" id="KW-1185">Reference proteome</keyword>
<evidence type="ECO:0000256" key="1">
    <source>
        <dbReference type="SAM" id="Phobius"/>
    </source>
</evidence>
<keyword evidence="1" id="KW-0812">Transmembrane</keyword>
<keyword evidence="1" id="KW-1133">Transmembrane helix</keyword>
<organism evidence="2 3">
    <name type="scientific">Halalkalicoccus tibetensis</name>
    <dbReference type="NCBI Taxonomy" id="175632"/>
    <lineage>
        <taxon>Archaea</taxon>
        <taxon>Methanobacteriati</taxon>
        <taxon>Methanobacteriota</taxon>
        <taxon>Stenosarchaea group</taxon>
        <taxon>Halobacteria</taxon>
        <taxon>Halobacteriales</taxon>
        <taxon>Halococcaceae</taxon>
        <taxon>Halalkalicoccus</taxon>
    </lineage>
</organism>
<reference evidence="2 3" key="1">
    <citation type="journal article" date="2019" name="Int. J. Syst. Evol. Microbiol.">
        <title>The Global Catalogue of Microorganisms (GCM) 10K type strain sequencing project: providing services to taxonomists for standard genome sequencing and annotation.</title>
        <authorList>
            <consortium name="The Broad Institute Genomics Platform"/>
            <consortium name="The Broad Institute Genome Sequencing Center for Infectious Disease"/>
            <person name="Wu L."/>
            <person name="Ma J."/>
        </authorList>
    </citation>
    <scope>NUCLEOTIDE SEQUENCE [LARGE SCALE GENOMIC DNA]</scope>
    <source>
        <strain evidence="2 3">CGMCC 1.3240</strain>
    </source>
</reference>
<sequence>MITRLHRATLFALYQTTVLIGLLMLPVALAMRRVGLTLPVHRLITRAERAYERRSLAE</sequence>
<accession>A0ABD5V3T4</accession>